<organism evidence="1 2">
    <name type="scientific">Luteimicrobium subarcticum</name>
    <dbReference type="NCBI Taxonomy" id="620910"/>
    <lineage>
        <taxon>Bacteria</taxon>
        <taxon>Bacillati</taxon>
        <taxon>Actinomycetota</taxon>
        <taxon>Actinomycetes</taxon>
        <taxon>Micrococcales</taxon>
        <taxon>Luteimicrobium</taxon>
    </lineage>
</organism>
<evidence type="ECO:0000313" key="2">
    <source>
        <dbReference type="Proteomes" id="UP000231586"/>
    </source>
</evidence>
<dbReference type="EMBL" id="PGTZ01000010">
    <property type="protein sequence ID" value="PJI86537.1"/>
    <property type="molecule type" value="Genomic_DNA"/>
</dbReference>
<evidence type="ECO:0000313" key="1">
    <source>
        <dbReference type="EMBL" id="PJI86537.1"/>
    </source>
</evidence>
<proteinExistence type="predicted"/>
<reference evidence="1 2" key="1">
    <citation type="submission" date="2017-11" db="EMBL/GenBank/DDBJ databases">
        <title>Genomic Encyclopedia of Archaeal and Bacterial Type Strains, Phase II (KMG-II): From Individual Species to Whole Genera.</title>
        <authorList>
            <person name="Goeker M."/>
        </authorList>
    </citation>
    <scope>NUCLEOTIDE SEQUENCE [LARGE SCALE GENOMIC DNA]</scope>
    <source>
        <strain evidence="1 2">DSM 22413</strain>
    </source>
</reference>
<keyword evidence="2" id="KW-1185">Reference proteome</keyword>
<gene>
    <name evidence="1" type="ORF">CLV34_2453</name>
</gene>
<name>A0A2M8W6H9_9MICO</name>
<dbReference type="Proteomes" id="UP000231586">
    <property type="component" value="Unassembled WGS sequence"/>
</dbReference>
<protein>
    <submittedName>
        <fullName evidence="1">Uncharacterized protein</fullName>
    </submittedName>
</protein>
<dbReference type="AlphaFoldDB" id="A0A2M8W6H9"/>
<sequence>MNPLPEPVGRTAPDLVVTPLPRFPLPAPRLTVTTTSRVYGPRTQPVDRDTGGCGTYPYGTWVMYTTAEVALAGLGPTVLAPTEVRWSAGNHPLHGPTSAVGVSTTTPEGNTGAQVIVDYTVGSAGVRFGVRSAGSEPAIVPVTAEVVFVGGSSRTLSATFAVHPDLVGFLPDDALEISLCEARRRLRQRPVERLG</sequence>
<accession>A0A2M8W6H9</accession>
<dbReference type="RefSeq" id="WP_100350587.1">
    <property type="nucleotide sequence ID" value="NZ_PGTZ01000010.1"/>
</dbReference>
<comment type="caution">
    <text evidence="1">The sequence shown here is derived from an EMBL/GenBank/DDBJ whole genome shotgun (WGS) entry which is preliminary data.</text>
</comment>